<dbReference type="InterPro" id="IPR009883">
    <property type="entry name" value="YgfX"/>
</dbReference>
<evidence type="ECO:0000256" key="1">
    <source>
        <dbReference type="SAM" id="Phobius"/>
    </source>
</evidence>
<dbReference type="RefSeq" id="WP_112991506.1">
    <property type="nucleotide sequence ID" value="NZ_PTLZ01000001.1"/>
</dbReference>
<feature type="transmembrane region" description="Helical" evidence="1">
    <location>
        <begin position="47"/>
        <end position="66"/>
    </location>
</feature>
<keyword evidence="1" id="KW-0472">Membrane</keyword>
<gene>
    <name evidence="2" type="ORF">EV677_1375</name>
</gene>
<evidence type="ECO:0008006" key="4">
    <source>
        <dbReference type="Google" id="ProtNLM"/>
    </source>
</evidence>
<dbReference type="Proteomes" id="UP000294737">
    <property type="component" value="Unassembled WGS sequence"/>
</dbReference>
<sequence length="166" mass="17928">MSIAVSAVIQPSRLLLALVGGMSTILLSIAALIATDSIGNLSLSARIVLAGLCASVAITAFSRAMFRKTKYVIHISGTGQIRLATEKRNEQAIADSAAESELVHLLPVSTIWSGLLLLHLQNERQHTMVLTILPDMVSAENFRALLIACRWIVLRHADAAEPDIRH</sequence>
<protein>
    <recommendedName>
        <fullName evidence="4">Flagellar hook-length control protein</fullName>
    </recommendedName>
</protein>
<dbReference type="AlphaFoldDB" id="A0A4V3BWJ1"/>
<keyword evidence="3" id="KW-1185">Reference proteome</keyword>
<name>A0A4V3BWJ1_9BURK</name>
<keyword evidence="1" id="KW-1133">Transmembrane helix</keyword>
<organism evidence="2 3">
    <name type="scientific">Herminiimonas fonticola</name>
    <dbReference type="NCBI Taxonomy" id="303380"/>
    <lineage>
        <taxon>Bacteria</taxon>
        <taxon>Pseudomonadati</taxon>
        <taxon>Pseudomonadota</taxon>
        <taxon>Betaproteobacteria</taxon>
        <taxon>Burkholderiales</taxon>
        <taxon>Oxalobacteraceae</taxon>
        <taxon>Herminiimonas</taxon>
    </lineage>
</organism>
<evidence type="ECO:0000313" key="2">
    <source>
        <dbReference type="EMBL" id="TDN94818.1"/>
    </source>
</evidence>
<accession>A0A4V3BWJ1</accession>
<feature type="transmembrane region" description="Helical" evidence="1">
    <location>
        <begin position="12"/>
        <end position="35"/>
    </location>
</feature>
<dbReference type="Pfam" id="PF07254">
    <property type="entry name" value="Cpta_toxin"/>
    <property type="match status" value="1"/>
</dbReference>
<dbReference type="EMBL" id="SNWF01000004">
    <property type="protein sequence ID" value="TDN94818.1"/>
    <property type="molecule type" value="Genomic_DNA"/>
</dbReference>
<comment type="caution">
    <text evidence="2">The sequence shown here is derived from an EMBL/GenBank/DDBJ whole genome shotgun (WGS) entry which is preliminary data.</text>
</comment>
<proteinExistence type="predicted"/>
<reference evidence="2 3" key="1">
    <citation type="submission" date="2019-03" db="EMBL/GenBank/DDBJ databases">
        <title>Genomic Encyclopedia of Type Strains, Phase IV (KMG-IV): sequencing the most valuable type-strain genomes for metagenomic binning, comparative biology and taxonomic classification.</title>
        <authorList>
            <person name="Goeker M."/>
        </authorList>
    </citation>
    <scope>NUCLEOTIDE SEQUENCE [LARGE SCALE GENOMIC DNA]</scope>
    <source>
        <strain evidence="2 3">DSM 18555</strain>
    </source>
</reference>
<keyword evidence="1" id="KW-0812">Transmembrane</keyword>
<evidence type="ECO:0000313" key="3">
    <source>
        <dbReference type="Proteomes" id="UP000294737"/>
    </source>
</evidence>